<feature type="compositionally biased region" description="Polar residues" evidence="1">
    <location>
        <begin position="201"/>
        <end position="219"/>
    </location>
</feature>
<name>A0AAD6I3C1_PENCN</name>
<protein>
    <submittedName>
        <fullName evidence="2">Uncharacterized protein</fullName>
    </submittedName>
</protein>
<evidence type="ECO:0000313" key="3">
    <source>
        <dbReference type="Proteomes" id="UP001219568"/>
    </source>
</evidence>
<proteinExistence type="predicted"/>
<dbReference type="EMBL" id="JAQJZL010000015">
    <property type="protein sequence ID" value="KAJ6027405.1"/>
    <property type="molecule type" value="Genomic_DNA"/>
</dbReference>
<gene>
    <name evidence="2" type="ORF">N7460_012222</name>
</gene>
<reference evidence="2" key="2">
    <citation type="submission" date="2023-01" db="EMBL/GenBank/DDBJ databases">
        <authorList>
            <person name="Petersen C."/>
        </authorList>
    </citation>
    <scope>NUCLEOTIDE SEQUENCE</scope>
    <source>
        <strain evidence="2">IBT 15450</strain>
    </source>
</reference>
<evidence type="ECO:0000313" key="2">
    <source>
        <dbReference type="EMBL" id="KAJ6027405.1"/>
    </source>
</evidence>
<sequence>MDAQESLIQRLRSPNSTQDTLVEIISRYLTPDEAVPIIQQFLSDDWLTNGQVLWSGVPRNVAQQWAEDHQMQTLTTAMGPLMRKECTQCRRKEISAQKWSKYIHGASAVFAWRIAQDQTVTLLSPPPPGRFHPTGLSFFQVIEEPIIKTRSGQNALCRIMMVHPTVKGAADFPYEIWPNDESFLWIERFGMQPGPRKWRQTKQTDGIPHSQSAEATSIQPSGLAAESRLLEDRQLIFVDLFAPIFKALIILCALKVIPVLTLGILICRLLSVVHLDLQVPYEGPSCTVNLQFQQKLSIWSCELKFLGYILLDIVDAEDQSPCWNQAADLATVVDALRHACSRSDGILRKALSKRGLTYFAESLKKLRQIHNATGHYRYYDELQMMALREIKKELSSQLQSVIWILAPKVDKHQTSRIEKIFVDGEPLLRQRQRIIYELASERCHTG</sequence>
<keyword evidence="3" id="KW-1185">Reference proteome</keyword>
<dbReference type="AlphaFoldDB" id="A0AAD6I3C1"/>
<comment type="caution">
    <text evidence="2">The sequence shown here is derived from an EMBL/GenBank/DDBJ whole genome shotgun (WGS) entry which is preliminary data.</text>
</comment>
<organism evidence="2 3">
    <name type="scientific">Penicillium canescens</name>
    <dbReference type="NCBI Taxonomy" id="5083"/>
    <lineage>
        <taxon>Eukaryota</taxon>
        <taxon>Fungi</taxon>
        <taxon>Dikarya</taxon>
        <taxon>Ascomycota</taxon>
        <taxon>Pezizomycotina</taxon>
        <taxon>Eurotiomycetes</taxon>
        <taxon>Eurotiomycetidae</taxon>
        <taxon>Eurotiales</taxon>
        <taxon>Aspergillaceae</taxon>
        <taxon>Penicillium</taxon>
    </lineage>
</organism>
<dbReference type="Proteomes" id="UP001219568">
    <property type="component" value="Unassembled WGS sequence"/>
</dbReference>
<evidence type="ECO:0000256" key="1">
    <source>
        <dbReference type="SAM" id="MobiDB-lite"/>
    </source>
</evidence>
<reference evidence="2" key="1">
    <citation type="journal article" date="2023" name="IMA Fungus">
        <title>Comparative genomic study of the Penicillium genus elucidates a diverse pangenome and 15 lateral gene transfer events.</title>
        <authorList>
            <person name="Petersen C."/>
            <person name="Sorensen T."/>
            <person name="Nielsen M.R."/>
            <person name="Sondergaard T.E."/>
            <person name="Sorensen J.L."/>
            <person name="Fitzpatrick D.A."/>
            <person name="Frisvad J.C."/>
            <person name="Nielsen K.L."/>
        </authorList>
    </citation>
    <scope>NUCLEOTIDE SEQUENCE</scope>
    <source>
        <strain evidence="2">IBT 15450</strain>
    </source>
</reference>
<accession>A0AAD6I3C1</accession>
<feature type="region of interest" description="Disordered" evidence="1">
    <location>
        <begin position="195"/>
        <end position="219"/>
    </location>
</feature>